<evidence type="ECO:0000256" key="18">
    <source>
        <dbReference type="SAM" id="MobiDB-lite"/>
    </source>
</evidence>
<evidence type="ECO:0000313" key="21">
    <source>
        <dbReference type="Proteomes" id="UP000221165"/>
    </source>
</evidence>
<dbReference type="PANTHER" id="PTHR13773">
    <property type="entry name" value="PHOSPHATIDATE CYTIDYLYLTRANSFERASE"/>
    <property type="match status" value="1"/>
</dbReference>
<feature type="compositionally biased region" description="Polar residues" evidence="18">
    <location>
        <begin position="217"/>
        <end position="231"/>
    </location>
</feature>
<comment type="similarity">
    <text evidence="5 16">Belongs to the CDS family.</text>
</comment>
<keyword evidence="8 16" id="KW-0808">Transferase</keyword>
<feature type="compositionally biased region" description="Basic and acidic residues" evidence="18">
    <location>
        <begin position="55"/>
        <end position="67"/>
    </location>
</feature>
<evidence type="ECO:0000256" key="9">
    <source>
        <dbReference type="ARBA" id="ARBA00022692"/>
    </source>
</evidence>
<keyword evidence="15" id="KW-1208">Phospholipid metabolism</keyword>
<comment type="pathway">
    <text evidence="3 16">Phospholipid metabolism; CDP-diacylglycerol biosynthesis; CDP-diacylglycerol from sn-glycerol 3-phosphate: step 3/3.</text>
</comment>
<dbReference type="GO" id="GO:0016024">
    <property type="term" value="P:CDP-diacylglycerol biosynthetic process"/>
    <property type="evidence" value="ECO:0007669"/>
    <property type="project" value="UniProtKB-UniPathway"/>
</dbReference>
<accession>A0A2C6KNX4</accession>
<keyword evidence="17" id="KW-0175">Coiled coil</keyword>
<keyword evidence="7" id="KW-0444">Lipid biosynthesis</keyword>
<evidence type="ECO:0000256" key="15">
    <source>
        <dbReference type="ARBA" id="ARBA00023264"/>
    </source>
</evidence>
<feature type="compositionally biased region" description="Low complexity" evidence="18">
    <location>
        <begin position="115"/>
        <end position="130"/>
    </location>
</feature>
<dbReference type="RefSeq" id="XP_067920524.1">
    <property type="nucleotide sequence ID" value="XM_068067496.1"/>
</dbReference>
<dbReference type="GO" id="GO:0004605">
    <property type="term" value="F:phosphatidate cytidylyltransferase activity"/>
    <property type="evidence" value="ECO:0007669"/>
    <property type="project" value="UniProtKB-EC"/>
</dbReference>
<feature type="compositionally biased region" description="Polar residues" evidence="18">
    <location>
        <begin position="174"/>
        <end position="183"/>
    </location>
</feature>
<feature type="transmembrane region" description="Helical" evidence="19">
    <location>
        <begin position="321"/>
        <end position="343"/>
    </location>
</feature>
<evidence type="ECO:0000256" key="1">
    <source>
        <dbReference type="ARBA" id="ARBA00001698"/>
    </source>
</evidence>
<keyword evidence="12" id="KW-0443">Lipid metabolism</keyword>
<evidence type="ECO:0000256" key="19">
    <source>
        <dbReference type="SAM" id="Phobius"/>
    </source>
</evidence>
<dbReference type="InterPro" id="IPR016720">
    <property type="entry name" value="PC_Trfase_euk"/>
</dbReference>
<evidence type="ECO:0000256" key="16">
    <source>
        <dbReference type="RuleBase" id="RU003938"/>
    </source>
</evidence>
<proteinExistence type="inferred from homology"/>
<feature type="coiled-coil region" evidence="17">
    <location>
        <begin position="892"/>
        <end position="919"/>
    </location>
</feature>
<feature type="transmembrane region" description="Helical" evidence="19">
    <location>
        <begin position="383"/>
        <end position="405"/>
    </location>
</feature>
<keyword evidence="21" id="KW-1185">Reference proteome</keyword>
<dbReference type="OrthoDB" id="10260889at2759"/>
<keyword evidence="14" id="KW-0594">Phospholipid biosynthesis</keyword>
<keyword evidence="9 16" id="KW-0812">Transmembrane</keyword>
<dbReference type="PROSITE" id="PS01315">
    <property type="entry name" value="CDS"/>
    <property type="match status" value="1"/>
</dbReference>
<feature type="transmembrane region" description="Helical" evidence="19">
    <location>
        <begin position="417"/>
        <end position="436"/>
    </location>
</feature>
<evidence type="ECO:0000256" key="8">
    <source>
        <dbReference type="ARBA" id="ARBA00022679"/>
    </source>
</evidence>
<evidence type="ECO:0000256" key="17">
    <source>
        <dbReference type="SAM" id="Coils"/>
    </source>
</evidence>
<dbReference type="InterPro" id="IPR000374">
    <property type="entry name" value="PC_trans"/>
</dbReference>
<dbReference type="GeneID" id="94430707"/>
<dbReference type="EMBL" id="MIGC01003863">
    <property type="protein sequence ID" value="PHJ18819.1"/>
    <property type="molecule type" value="Genomic_DNA"/>
</dbReference>
<feature type="coiled-coil region" evidence="17">
    <location>
        <begin position="654"/>
        <end position="681"/>
    </location>
</feature>
<comment type="catalytic activity">
    <reaction evidence="1 16">
        <text>a 1,2-diacyl-sn-glycero-3-phosphate + CTP + H(+) = a CDP-1,2-diacyl-sn-glycerol + diphosphate</text>
        <dbReference type="Rhea" id="RHEA:16229"/>
        <dbReference type="ChEBI" id="CHEBI:15378"/>
        <dbReference type="ChEBI" id="CHEBI:33019"/>
        <dbReference type="ChEBI" id="CHEBI:37563"/>
        <dbReference type="ChEBI" id="CHEBI:58332"/>
        <dbReference type="ChEBI" id="CHEBI:58608"/>
        <dbReference type="EC" id="2.7.7.41"/>
    </reaction>
</comment>
<dbReference type="AlphaFoldDB" id="A0A2C6KNX4"/>
<feature type="region of interest" description="Disordered" evidence="18">
    <location>
        <begin position="564"/>
        <end position="641"/>
    </location>
</feature>
<evidence type="ECO:0000256" key="12">
    <source>
        <dbReference type="ARBA" id="ARBA00023098"/>
    </source>
</evidence>
<evidence type="ECO:0000256" key="11">
    <source>
        <dbReference type="ARBA" id="ARBA00022989"/>
    </source>
</evidence>
<comment type="caution">
    <text evidence="20">The sequence shown here is derived from an EMBL/GenBank/DDBJ whole genome shotgun (WGS) entry which is preliminary data.</text>
</comment>
<evidence type="ECO:0000256" key="2">
    <source>
        <dbReference type="ARBA" id="ARBA00004141"/>
    </source>
</evidence>
<dbReference type="UniPathway" id="UPA00557">
    <property type="reaction ID" value="UER00614"/>
</dbReference>
<evidence type="ECO:0000256" key="13">
    <source>
        <dbReference type="ARBA" id="ARBA00023136"/>
    </source>
</evidence>
<name>A0A2C6KNX4_9APIC</name>
<feature type="transmembrane region" description="Helical" evidence="19">
    <location>
        <begin position="479"/>
        <end position="496"/>
    </location>
</feature>
<comment type="subcellular location">
    <subcellularLocation>
        <location evidence="2">Membrane</location>
        <topology evidence="2">Multi-pass membrane protein</topology>
    </subcellularLocation>
</comment>
<keyword evidence="11 19" id="KW-1133">Transmembrane helix</keyword>
<evidence type="ECO:0000256" key="7">
    <source>
        <dbReference type="ARBA" id="ARBA00022516"/>
    </source>
</evidence>
<keyword evidence="13 19" id="KW-0472">Membrane</keyword>
<evidence type="ECO:0000256" key="4">
    <source>
        <dbReference type="ARBA" id="ARBA00005189"/>
    </source>
</evidence>
<evidence type="ECO:0000256" key="3">
    <source>
        <dbReference type="ARBA" id="ARBA00005119"/>
    </source>
</evidence>
<protein>
    <recommendedName>
        <fullName evidence="6 16">Phosphatidate cytidylyltransferase</fullName>
        <ecNumber evidence="6 16">2.7.7.41</ecNumber>
    </recommendedName>
</protein>
<dbReference type="Proteomes" id="UP000221165">
    <property type="component" value="Unassembled WGS sequence"/>
</dbReference>
<dbReference type="EC" id="2.7.7.41" evidence="6 16"/>
<feature type="compositionally biased region" description="Polar residues" evidence="18">
    <location>
        <begin position="71"/>
        <end position="109"/>
    </location>
</feature>
<dbReference type="Pfam" id="PF01148">
    <property type="entry name" value="CTP_transf_1"/>
    <property type="match status" value="2"/>
</dbReference>
<feature type="region of interest" description="Disordered" evidence="18">
    <location>
        <begin position="217"/>
        <end position="249"/>
    </location>
</feature>
<gene>
    <name evidence="20" type="ORF">CSUI_007350</name>
</gene>
<evidence type="ECO:0000256" key="5">
    <source>
        <dbReference type="ARBA" id="ARBA00010185"/>
    </source>
</evidence>
<dbReference type="PANTHER" id="PTHR13773:SF8">
    <property type="entry name" value="PHOSPHATIDATE CYTIDYLYLTRANSFERASE, PHOTORECEPTOR-SPECIFIC"/>
    <property type="match status" value="1"/>
</dbReference>
<organism evidence="20 21">
    <name type="scientific">Cystoisospora suis</name>
    <dbReference type="NCBI Taxonomy" id="483139"/>
    <lineage>
        <taxon>Eukaryota</taxon>
        <taxon>Sar</taxon>
        <taxon>Alveolata</taxon>
        <taxon>Apicomplexa</taxon>
        <taxon>Conoidasida</taxon>
        <taxon>Coccidia</taxon>
        <taxon>Eucoccidiorida</taxon>
        <taxon>Eimeriorina</taxon>
        <taxon>Sarcocystidae</taxon>
        <taxon>Cystoisospora</taxon>
    </lineage>
</organism>
<feature type="compositionally biased region" description="Basic and acidic residues" evidence="18">
    <location>
        <begin position="581"/>
        <end position="603"/>
    </location>
</feature>
<keyword evidence="10 16" id="KW-0548">Nucleotidyltransferase</keyword>
<evidence type="ECO:0000256" key="6">
    <source>
        <dbReference type="ARBA" id="ARBA00012487"/>
    </source>
</evidence>
<evidence type="ECO:0000256" key="10">
    <source>
        <dbReference type="ARBA" id="ARBA00022695"/>
    </source>
</evidence>
<evidence type="ECO:0000313" key="20">
    <source>
        <dbReference type="EMBL" id="PHJ18819.1"/>
    </source>
</evidence>
<sequence length="920" mass="100164">MSSPPAPSLCCSACGRLLDNAGQRDTIPGVLASSRTRELWSLGESEEGDNAFSDRGLDTETETELRMIPRSTHSPNKSSSVPGRASQENASYSRRGSSFDCSKSSQGVSHNGPHAANTSAGGSSGASTAGLQRRRRPNIPAPDNAIHVGQRRRSSDSKGGHNTHSLRVGRASSVGLNRSRSGSGLTVKASDWIVASLRRLGIISSLYWLRGGGKTPTTASVGGTGDGNLTRSGSGGGCTSSSTPATEPQLEVDKPLDKKLETFVVRSLWTLILVFTFAVILAAGHVYSAGLVLALVASMYREIIAVKQKREEARLPDFYLLKWYWFVITIMGFGLPCVLRMPWQGTVENSLDVDGGGSPSPQHSSHSWLAGGRTLRRLSQRLLLLHSLLTYTAAFVGLVWFILSLRKGAMRYQFSQLGVMLVALVFIVGQSLMQIANIYSGLVWFVLPTSLVIVNDVSAYICGMLFGRTRLIRLSPKKTVEGFVGASLITLIWAVLSAKELQQFQVFVCPPPTIDFRPFAMWQDLTCQVPDVFVPRCYDEEIEAVLGLKAGLLRTGVGGDTGHVCRENSLSGNHGEMTESSLHDGKALSPGKREQGDEGKKGLESVSGTEDADTRSWDVSSVEQSADVRRRRKEGRSESVADAQVIQPELAVVKQGEQYSLEEEDEEIARLQQEQQAMTAVVGPDNVSFSGEIFQGPSSLSSSCVSSCRFFFSPFQFHSIVLGVFAAFFAPFGGFFASGFKRAARIKDFGELIPGHGGVTDRFDCQILTGMFTHLYYTSFVRSNDDVPKPLRHAGQPSSEIEGLGLRSRRSPGYRFANNAVADQRGGQGEPERGLGVELEQRRSAGAPPFDVDEGEEQLPFSRTAVQGHVGGGRENSEHEVLSTLVAEMNDEAELERIRREITRRLEQVRREKKRQDLDT</sequence>
<feature type="transmembrane region" description="Helical" evidence="19">
    <location>
        <begin position="715"/>
        <end position="737"/>
    </location>
</feature>
<dbReference type="GO" id="GO:0005789">
    <property type="term" value="C:endoplasmic reticulum membrane"/>
    <property type="evidence" value="ECO:0007669"/>
    <property type="project" value="TreeGrafter"/>
</dbReference>
<dbReference type="VEuPathDB" id="ToxoDB:CSUI_007350"/>
<evidence type="ECO:0000256" key="14">
    <source>
        <dbReference type="ARBA" id="ARBA00023209"/>
    </source>
</evidence>
<feature type="transmembrane region" description="Helical" evidence="19">
    <location>
        <begin position="442"/>
        <end position="467"/>
    </location>
</feature>
<comment type="pathway">
    <text evidence="4">Lipid metabolism.</text>
</comment>
<reference evidence="20 21" key="1">
    <citation type="journal article" date="2017" name="Int. J. Parasitol.">
        <title>The genome of the protozoan parasite Cystoisospora suis and a reverse vaccinology approach to identify vaccine candidates.</title>
        <authorList>
            <person name="Palmieri N."/>
            <person name="Shrestha A."/>
            <person name="Ruttkowski B."/>
            <person name="Beck T."/>
            <person name="Vogl C."/>
            <person name="Tomley F."/>
            <person name="Blake D.P."/>
            <person name="Joachim A."/>
        </authorList>
    </citation>
    <scope>NUCLEOTIDE SEQUENCE [LARGE SCALE GENOMIC DNA]</scope>
    <source>
        <strain evidence="20 21">Wien I</strain>
    </source>
</reference>
<feature type="region of interest" description="Disordered" evidence="18">
    <location>
        <begin position="41"/>
        <end position="183"/>
    </location>
</feature>
<feature type="transmembrane region" description="Helical" evidence="19">
    <location>
        <begin position="268"/>
        <end position="300"/>
    </location>
</feature>